<sequence length="245" mass="27640">MIWFRSVLYSLGLVVLTPVFALIALLIFPLSAVNRNKIIAWWSRLMFAWLKITCGLSFKVEGAENIPHGPAMIMCKHQSAWETMALQLIFPPQVWVLKRELLKIPFFGWGLSATSPIAIDRGQRAQAQRQLMEQGRDRLNKGLWIVIFPEGTRIKPGERGQYKQGGARLAKDLDVPIVPVAMNSGEFWPKNSFCKWPGEITVRIGKPILPEGKNSLALINEVEAWIEGEMEQITGRGPCYRKGGE</sequence>
<dbReference type="PANTHER" id="PTHR10434">
    <property type="entry name" value="1-ACYL-SN-GLYCEROL-3-PHOSPHATE ACYLTRANSFERASE"/>
    <property type="match status" value="1"/>
</dbReference>
<reference evidence="6" key="1">
    <citation type="submission" date="2024-05" db="EMBL/GenBank/DDBJ databases">
        <authorList>
            <person name="Yang L."/>
            <person name="Pan L."/>
        </authorList>
    </citation>
    <scope>NUCLEOTIDE SEQUENCE</scope>
    <source>
        <strain evidence="6">FCG-7</strain>
    </source>
</reference>
<dbReference type="CDD" id="cd07989">
    <property type="entry name" value="LPLAT_AGPAT-like"/>
    <property type="match status" value="1"/>
</dbReference>
<evidence type="ECO:0000256" key="3">
    <source>
        <dbReference type="ARBA" id="ARBA00023315"/>
    </source>
</evidence>
<dbReference type="AlphaFoldDB" id="A0AAU7F6P4"/>
<accession>A0AAU7F6P4</accession>
<organism evidence="6">
    <name type="scientific">Chitinibacter mangrovi</name>
    <dbReference type="NCBI Taxonomy" id="3153927"/>
    <lineage>
        <taxon>Bacteria</taxon>
        <taxon>Pseudomonadati</taxon>
        <taxon>Pseudomonadota</taxon>
        <taxon>Betaproteobacteria</taxon>
        <taxon>Neisseriales</taxon>
        <taxon>Chitinibacteraceae</taxon>
        <taxon>Chitinibacter</taxon>
    </lineage>
</organism>
<proteinExistence type="predicted"/>
<gene>
    <name evidence="6" type="ORF">ABHF33_10595</name>
</gene>
<dbReference type="SUPFAM" id="SSF69593">
    <property type="entry name" value="Glycerol-3-phosphate (1)-acyltransferase"/>
    <property type="match status" value="1"/>
</dbReference>
<keyword evidence="2" id="KW-0808">Transferase</keyword>
<keyword evidence="4" id="KW-1133">Transmembrane helix</keyword>
<dbReference type="EMBL" id="CP157355">
    <property type="protein sequence ID" value="XBL99520.1"/>
    <property type="molecule type" value="Genomic_DNA"/>
</dbReference>
<name>A0AAU7F6P4_9NEIS</name>
<keyword evidence="4" id="KW-0472">Membrane</keyword>
<keyword evidence="4" id="KW-0812">Transmembrane</keyword>
<dbReference type="Pfam" id="PF01553">
    <property type="entry name" value="Acyltransferase"/>
    <property type="match status" value="1"/>
</dbReference>
<comment type="pathway">
    <text evidence="1">Lipid metabolism.</text>
</comment>
<dbReference type="KEGG" id="cmav:ABHF33_10595"/>
<protein>
    <submittedName>
        <fullName evidence="6">Lysophospholipid acyltransferase family protein</fullName>
    </submittedName>
</protein>
<evidence type="ECO:0000256" key="1">
    <source>
        <dbReference type="ARBA" id="ARBA00005189"/>
    </source>
</evidence>
<dbReference type="GO" id="GO:0006654">
    <property type="term" value="P:phosphatidic acid biosynthetic process"/>
    <property type="evidence" value="ECO:0007669"/>
    <property type="project" value="TreeGrafter"/>
</dbReference>
<evidence type="ECO:0000256" key="2">
    <source>
        <dbReference type="ARBA" id="ARBA00022679"/>
    </source>
</evidence>
<feature type="domain" description="Phospholipid/glycerol acyltransferase" evidence="5">
    <location>
        <begin position="71"/>
        <end position="185"/>
    </location>
</feature>
<evidence type="ECO:0000256" key="4">
    <source>
        <dbReference type="SAM" id="Phobius"/>
    </source>
</evidence>
<feature type="transmembrane region" description="Helical" evidence="4">
    <location>
        <begin position="6"/>
        <end position="28"/>
    </location>
</feature>
<dbReference type="SMART" id="SM00563">
    <property type="entry name" value="PlsC"/>
    <property type="match status" value="1"/>
</dbReference>
<evidence type="ECO:0000259" key="5">
    <source>
        <dbReference type="SMART" id="SM00563"/>
    </source>
</evidence>
<dbReference type="RefSeq" id="WP_348943940.1">
    <property type="nucleotide sequence ID" value="NZ_CP157355.1"/>
</dbReference>
<dbReference type="InterPro" id="IPR002123">
    <property type="entry name" value="Plipid/glycerol_acylTrfase"/>
</dbReference>
<evidence type="ECO:0000313" key="6">
    <source>
        <dbReference type="EMBL" id="XBL99520.1"/>
    </source>
</evidence>
<keyword evidence="3 6" id="KW-0012">Acyltransferase</keyword>
<dbReference type="GO" id="GO:0003841">
    <property type="term" value="F:1-acylglycerol-3-phosphate O-acyltransferase activity"/>
    <property type="evidence" value="ECO:0007669"/>
    <property type="project" value="TreeGrafter"/>
</dbReference>
<dbReference type="PANTHER" id="PTHR10434:SF40">
    <property type="entry name" value="1-ACYL-SN-GLYCEROL-3-PHOSPHATE ACYLTRANSFERASE"/>
    <property type="match status" value="1"/>
</dbReference>